<comment type="similarity">
    <text evidence="1">Belongs to the SMP-30/CGR1 family.</text>
</comment>
<dbReference type="InterPro" id="IPR013658">
    <property type="entry name" value="SGL"/>
</dbReference>
<evidence type="ECO:0000256" key="1">
    <source>
        <dbReference type="ARBA" id="ARBA00008853"/>
    </source>
</evidence>
<comment type="cofactor">
    <cofactor evidence="3">
        <name>Zn(2+)</name>
        <dbReference type="ChEBI" id="CHEBI:29105"/>
    </cofactor>
    <text evidence="3">Binds 1 divalent metal cation per subunit.</text>
</comment>
<feature type="binding site" evidence="3">
    <location>
        <position position="199"/>
    </location>
    <ligand>
        <name>a divalent metal cation</name>
        <dbReference type="ChEBI" id="CHEBI:60240"/>
    </ligand>
</feature>
<dbReference type="EMBL" id="JAFKCV010000017">
    <property type="protein sequence ID" value="MBN7827380.1"/>
    <property type="molecule type" value="Genomic_DNA"/>
</dbReference>
<name>A0A939DSG0_9ALTE</name>
<dbReference type="Proteomes" id="UP000664654">
    <property type="component" value="Unassembled WGS sequence"/>
</dbReference>
<dbReference type="GO" id="GO:0019853">
    <property type="term" value="P:L-ascorbic acid biosynthetic process"/>
    <property type="evidence" value="ECO:0007669"/>
    <property type="project" value="TreeGrafter"/>
</dbReference>
<feature type="domain" description="SMP-30/Gluconolactonase/LRE-like region" evidence="4">
    <location>
        <begin position="18"/>
        <end position="258"/>
    </location>
</feature>
<keyword evidence="3" id="KW-0862">Zinc</keyword>
<dbReference type="InterPro" id="IPR005511">
    <property type="entry name" value="SMP-30"/>
</dbReference>
<dbReference type="Pfam" id="PF08450">
    <property type="entry name" value="SGL"/>
    <property type="match status" value="1"/>
</dbReference>
<evidence type="ECO:0000313" key="5">
    <source>
        <dbReference type="EMBL" id="MBN7827380.1"/>
    </source>
</evidence>
<sequence length="292" mass="32606">MSDSATEIIRCWDIPALLGEGAYWSDDENCLYWVDIKGQLLHRLDPVTGGHQFWPQPEPICWVTQTATGKMLAGFAGGLYWLEPEKGIRQPLLSLTHEPAHNRLNDAKTDRHGRLWFGSMDNQEAQPTGSLYRLRQAQALLMDSGYVVSNGPAFSPDGRYLYHASSTERRVYRFTLTEDCELSGKQVFTQFNEEMGYPDGMTVDVEGGLWVAQWGGGGICRFHPDGRLDRRIPLPAPQVTSLAFGGENLDRLFVTTAHIGMNEQQKVQHPNAGCLFELQVGVKGLAASHLEE</sequence>
<feature type="active site" description="Proton donor/acceptor" evidence="2">
    <location>
        <position position="199"/>
    </location>
</feature>
<keyword evidence="3" id="KW-0479">Metal-binding</keyword>
<dbReference type="PANTHER" id="PTHR10907:SF47">
    <property type="entry name" value="REGUCALCIN"/>
    <property type="match status" value="1"/>
</dbReference>
<dbReference type="AlphaFoldDB" id="A0A939DSG0"/>
<evidence type="ECO:0000313" key="6">
    <source>
        <dbReference type="Proteomes" id="UP000664654"/>
    </source>
</evidence>
<reference evidence="5" key="1">
    <citation type="submission" date="2021-03" db="EMBL/GenBank/DDBJ databases">
        <title>novel species isolated from a fishpond in China.</title>
        <authorList>
            <person name="Lu H."/>
            <person name="Cai Z."/>
        </authorList>
    </citation>
    <scope>NUCLEOTIDE SEQUENCE</scope>
    <source>
        <strain evidence="5">JCM 30855</strain>
    </source>
</reference>
<dbReference type="GO" id="GO:0004341">
    <property type="term" value="F:gluconolactonase activity"/>
    <property type="evidence" value="ECO:0007669"/>
    <property type="project" value="TreeGrafter"/>
</dbReference>
<evidence type="ECO:0000256" key="3">
    <source>
        <dbReference type="PIRSR" id="PIRSR605511-2"/>
    </source>
</evidence>
<proteinExistence type="inferred from homology"/>
<dbReference type="PRINTS" id="PR01790">
    <property type="entry name" value="SMP30FAMILY"/>
</dbReference>
<accession>A0A939DSG0</accession>
<dbReference type="InterPro" id="IPR011042">
    <property type="entry name" value="6-blade_b-propeller_TolB-like"/>
</dbReference>
<dbReference type="RefSeq" id="WP_206575492.1">
    <property type="nucleotide sequence ID" value="NZ_JAFKCV010000017.1"/>
</dbReference>
<evidence type="ECO:0000256" key="2">
    <source>
        <dbReference type="PIRSR" id="PIRSR605511-1"/>
    </source>
</evidence>
<feature type="binding site" evidence="3">
    <location>
        <position position="20"/>
    </location>
    <ligand>
        <name>a divalent metal cation</name>
        <dbReference type="ChEBI" id="CHEBI:60240"/>
    </ligand>
</feature>
<gene>
    <name evidence="5" type="ORF">J0A66_19280</name>
</gene>
<keyword evidence="6" id="KW-1185">Reference proteome</keyword>
<evidence type="ECO:0000259" key="4">
    <source>
        <dbReference type="Pfam" id="PF08450"/>
    </source>
</evidence>
<feature type="binding site" evidence="3">
    <location>
        <position position="103"/>
    </location>
    <ligand>
        <name>substrate</name>
    </ligand>
</feature>
<dbReference type="PANTHER" id="PTHR10907">
    <property type="entry name" value="REGUCALCIN"/>
    <property type="match status" value="1"/>
</dbReference>
<feature type="binding site" evidence="3">
    <location>
        <position position="150"/>
    </location>
    <ligand>
        <name>a divalent metal cation</name>
        <dbReference type="ChEBI" id="CHEBI:60240"/>
    </ligand>
</feature>
<dbReference type="SUPFAM" id="SSF63829">
    <property type="entry name" value="Calcium-dependent phosphotriesterase"/>
    <property type="match status" value="1"/>
</dbReference>
<comment type="caution">
    <text evidence="5">The sequence shown here is derived from an EMBL/GenBank/DDBJ whole genome shotgun (WGS) entry which is preliminary data.</text>
</comment>
<dbReference type="GO" id="GO:0005509">
    <property type="term" value="F:calcium ion binding"/>
    <property type="evidence" value="ECO:0007669"/>
    <property type="project" value="TreeGrafter"/>
</dbReference>
<protein>
    <submittedName>
        <fullName evidence="5">SMP-30/gluconolactonase/LRE family protein</fullName>
    </submittedName>
</protein>
<feature type="binding site" evidence="3">
    <location>
        <position position="105"/>
    </location>
    <ligand>
        <name>substrate</name>
    </ligand>
</feature>
<dbReference type="Gene3D" id="2.120.10.30">
    <property type="entry name" value="TolB, C-terminal domain"/>
    <property type="match status" value="1"/>
</dbReference>
<organism evidence="5 6">
    <name type="scientific">Bowmanella dokdonensis</name>
    <dbReference type="NCBI Taxonomy" id="751969"/>
    <lineage>
        <taxon>Bacteria</taxon>
        <taxon>Pseudomonadati</taxon>
        <taxon>Pseudomonadota</taxon>
        <taxon>Gammaproteobacteria</taxon>
        <taxon>Alteromonadales</taxon>
        <taxon>Alteromonadaceae</taxon>
        <taxon>Bowmanella</taxon>
    </lineage>
</organism>